<evidence type="ECO:0000313" key="2">
    <source>
        <dbReference type="EMBL" id="CAB3261774.1"/>
    </source>
</evidence>
<dbReference type="OrthoDB" id="8195376at2759"/>
<dbReference type="AlphaFoldDB" id="A0A8S1BTG4"/>
<evidence type="ECO:0000313" key="3">
    <source>
        <dbReference type="Proteomes" id="UP000494256"/>
    </source>
</evidence>
<sequence>MVHQTAIIHPGSHVNVYHKGLIYSTLSLFSTVVFLVVATHANGWKLDRKFGAVLRKVWAYTLKLKFTNKATHFK</sequence>
<dbReference type="Proteomes" id="UP000494256">
    <property type="component" value="Unassembled WGS sequence"/>
</dbReference>
<reference evidence="2 3" key="1">
    <citation type="submission" date="2020-04" db="EMBL/GenBank/DDBJ databases">
        <authorList>
            <person name="Wallbank WR R."/>
            <person name="Pardo Diaz C."/>
            <person name="Kozak K."/>
            <person name="Martin S."/>
            <person name="Jiggins C."/>
            <person name="Moest M."/>
            <person name="Warren A I."/>
            <person name="Byers J.R.P. K."/>
            <person name="Montejo-Kovacevich G."/>
            <person name="Yen C E."/>
        </authorList>
    </citation>
    <scope>NUCLEOTIDE SEQUENCE [LARGE SCALE GENOMIC DNA]</scope>
</reference>
<dbReference type="EMBL" id="CADEBD010001012">
    <property type="protein sequence ID" value="CAB3261774.1"/>
    <property type="molecule type" value="Genomic_DNA"/>
</dbReference>
<protein>
    <submittedName>
        <fullName evidence="2">Uncharacterized protein</fullName>
    </submittedName>
</protein>
<keyword evidence="1" id="KW-0472">Membrane</keyword>
<proteinExistence type="predicted"/>
<organism evidence="2 3">
    <name type="scientific">Arctia plantaginis</name>
    <name type="common">Wood tiger moth</name>
    <name type="synonym">Phalaena plantaginis</name>
    <dbReference type="NCBI Taxonomy" id="874455"/>
    <lineage>
        <taxon>Eukaryota</taxon>
        <taxon>Metazoa</taxon>
        <taxon>Ecdysozoa</taxon>
        <taxon>Arthropoda</taxon>
        <taxon>Hexapoda</taxon>
        <taxon>Insecta</taxon>
        <taxon>Pterygota</taxon>
        <taxon>Neoptera</taxon>
        <taxon>Endopterygota</taxon>
        <taxon>Lepidoptera</taxon>
        <taxon>Glossata</taxon>
        <taxon>Ditrysia</taxon>
        <taxon>Noctuoidea</taxon>
        <taxon>Erebidae</taxon>
        <taxon>Arctiinae</taxon>
        <taxon>Arctia</taxon>
    </lineage>
</organism>
<evidence type="ECO:0000256" key="1">
    <source>
        <dbReference type="SAM" id="Phobius"/>
    </source>
</evidence>
<keyword evidence="1" id="KW-0812">Transmembrane</keyword>
<gene>
    <name evidence="2" type="ORF">APLA_LOCUS17399</name>
</gene>
<comment type="caution">
    <text evidence="2">The sequence shown here is derived from an EMBL/GenBank/DDBJ whole genome shotgun (WGS) entry which is preliminary data.</text>
</comment>
<feature type="transmembrane region" description="Helical" evidence="1">
    <location>
        <begin position="20"/>
        <end position="39"/>
    </location>
</feature>
<name>A0A8S1BTG4_ARCPL</name>
<accession>A0A8S1BTG4</accession>
<keyword evidence="1" id="KW-1133">Transmembrane helix</keyword>